<comment type="PTM">
    <text evidence="6">Under oxidizing conditions two disulfide bonds are formed involving the reactive cysteines. Under reducing conditions zinc is bound to the reactive cysteines and the protein is inactive.</text>
</comment>
<dbReference type="InterPro" id="IPR016154">
    <property type="entry name" value="Heat_shock_Hsp33_C"/>
</dbReference>
<feature type="disulfide bond" description="Redox-active" evidence="6">
    <location>
        <begin position="240"/>
        <end position="242"/>
    </location>
</feature>
<keyword evidence="5 6" id="KW-0676">Redox-active center</keyword>
<dbReference type="GO" id="GO:0042026">
    <property type="term" value="P:protein refolding"/>
    <property type="evidence" value="ECO:0007669"/>
    <property type="project" value="TreeGrafter"/>
</dbReference>
<dbReference type="NCBIfam" id="NF001033">
    <property type="entry name" value="PRK00114.1"/>
    <property type="match status" value="1"/>
</dbReference>
<comment type="function">
    <text evidence="6">Redox regulated molecular chaperone. Protects both thermally unfolding and oxidatively damaged proteins from irreversible aggregation. Plays an important role in the bacterial defense system toward oxidative stress.</text>
</comment>
<dbReference type="HAMAP" id="MF_00117">
    <property type="entry name" value="HslO"/>
    <property type="match status" value="1"/>
</dbReference>
<name>A0A9D1M136_9FIRM</name>
<protein>
    <recommendedName>
        <fullName evidence="6">33 kDa chaperonin</fullName>
    </recommendedName>
    <alternativeName>
        <fullName evidence="6">Heat shock protein 33 homolog</fullName>
        <shortName evidence="6">HSP33</shortName>
    </alternativeName>
</protein>
<dbReference type="Gene3D" id="3.90.1280.10">
    <property type="entry name" value="HSP33 redox switch-like"/>
    <property type="match status" value="1"/>
</dbReference>
<organism evidence="7 8">
    <name type="scientific">Candidatus Merdicola faecigallinarum</name>
    <dbReference type="NCBI Taxonomy" id="2840862"/>
    <lineage>
        <taxon>Bacteria</taxon>
        <taxon>Bacillati</taxon>
        <taxon>Bacillota</taxon>
        <taxon>Clostridia</taxon>
        <taxon>Candidatus Merdicola</taxon>
    </lineage>
</organism>
<evidence type="ECO:0000256" key="2">
    <source>
        <dbReference type="ARBA" id="ARBA00022833"/>
    </source>
</evidence>
<keyword evidence="4 6" id="KW-0143">Chaperone</keyword>
<dbReference type="Pfam" id="PF01430">
    <property type="entry name" value="HSP33"/>
    <property type="match status" value="1"/>
</dbReference>
<dbReference type="GO" id="GO:0044183">
    <property type="term" value="F:protein folding chaperone"/>
    <property type="evidence" value="ECO:0007669"/>
    <property type="project" value="TreeGrafter"/>
</dbReference>
<keyword evidence="2 6" id="KW-0862">Zinc</keyword>
<reference evidence="7" key="2">
    <citation type="journal article" date="2021" name="PeerJ">
        <title>Extensive microbial diversity within the chicken gut microbiome revealed by metagenomics and culture.</title>
        <authorList>
            <person name="Gilroy R."/>
            <person name="Ravi A."/>
            <person name="Getino M."/>
            <person name="Pursley I."/>
            <person name="Horton D.L."/>
            <person name="Alikhan N.F."/>
            <person name="Baker D."/>
            <person name="Gharbi K."/>
            <person name="Hall N."/>
            <person name="Watson M."/>
            <person name="Adriaenssens E.M."/>
            <person name="Foster-Nyarko E."/>
            <person name="Jarju S."/>
            <person name="Secka A."/>
            <person name="Antonio M."/>
            <person name="Oren A."/>
            <person name="Chaudhuri R.R."/>
            <person name="La Ragione R."/>
            <person name="Hildebrand F."/>
            <person name="Pallen M.J."/>
        </authorList>
    </citation>
    <scope>NUCLEOTIDE SEQUENCE</scope>
    <source>
        <strain evidence="7">CHK195-15760</strain>
    </source>
</reference>
<dbReference type="EMBL" id="DVNH01000025">
    <property type="protein sequence ID" value="HIU51720.1"/>
    <property type="molecule type" value="Genomic_DNA"/>
</dbReference>
<evidence type="ECO:0000256" key="1">
    <source>
        <dbReference type="ARBA" id="ARBA00022490"/>
    </source>
</evidence>
<dbReference type="PANTHER" id="PTHR30111:SF1">
    <property type="entry name" value="33 KDA CHAPERONIN"/>
    <property type="match status" value="1"/>
</dbReference>
<feature type="disulfide bond" description="Redox-active" evidence="6">
    <location>
        <begin position="273"/>
        <end position="276"/>
    </location>
</feature>
<dbReference type="CDD" id="cd00498">
    <property type="entry name" value="Hsp33"/>
    <property type="match status" value="1"/>
</dbReference>
<evidence type="ECO:0000256" key="3">
    <source>
        <dbReference type="ARBA" id="ARBA00023157"/>
    </source>
</evidence>
<keyword evidence="1 6" id="KW-0963">Cytoplasm</keyword>
<dbReference type="PANTHER" id="PTHR30111">
    <property type="entry name" value="33 KDA CHAPERONIN"/>
    <property type="match status" value="1"/>
</dbReference>
<dbReference type="GO" id="GO:0005737">
    <property type="term" value="C:cytoplasm"/>
    <property type="evidence" value="ECO:0007669"/>
    <property type="project" value="UniProtKB-SubCell"/>
</dbReference>
<evidence type="ECO:0000256" key="5">
    <source>
        <dbReference type="ARBA" id="ARBA00023284"/>
    </source>
</evidence>
<evidence type="ECO:0000313" key="8">
    <source>
        <dbReference type="Proteomes" id="UP000824093"/>
    </source>
</evidence>
<dbReference type="AlphaFoldDB" id="A0A9D1M136"/>
<evidence type="ECO:0000256" key="6">
    <source>
        <dbReference type="HAMAP-Rule" id="MF_00117"/>
    </source>
</evidence>
<proteinExistence type="inferred from homology"/>
<dbReference type="PIRSF" id="PIRSF005261">
    <property type="entry name" value="Heat_shock_Hsp33"/>
    <property type="match status" value="1"/>
</dbReference>
<comment type="subcellular location">
    <subcellularLocation>
        <location evidence="6">Cytoplasm</location>
    </subcellularLocation>
</comment>
<sequence>MKKNDQIIKLLAYNGRVSVTCCHSTNLVEEARKIHDLSPVATAAFGRLLTMAGMMGTEMKSAQNRLTIQIKGNGPLGMMLVTATPFPTLKGYVQNPIVDLPLNEDGKLDVGMAVGTEGFLNIIKDIGLKDPYIGITPIVSGEIAEDFANYFANSEQKQVAVALGVLVDKNGVRASGGYFIQAMPDATEEDIANIEQHIMKAGAVSKMLEKDMSLVEIAKQITGDEKIEILEKNIVPVYRCDCNKEHMRDGLSSIGIKELNEIIEEDGQAETVCHFCHKKYVFTREELEEIRKELLEKAKKKES</sequence>
<gene>
    <name evidence="6 7" type="primary">hslO</name>
    <name evidence="7" type="ORF">IAB70_03750</name>
</gene>
<comment type="caution">
    <text evidence="7">The sequence shown here is derived from an EMBL/GenBank/DDBJ whole genome shotgun (WGS) entry which is preliminary data.</text>
</comment>
<dbReference type="Proteomes" id="UP000824093">
    <property type="component" value="Unassembled WGS sequence"/>
</dbReference>
<accession>A0A9D1M136</accession>
<dbReference type="Gene3D" id="3.55.30.10">
    <property type="entry name" value="Hsp33 domain"/>
    <property type="match status" value="1"/>
</dbReference>
<dbReference type="SUPFAM" id="SSF64397">
    <property type="entry name" value="Hsp33 domain"/>
    <property type="match status" value="1"/>
</dbReference>
<evidence type="ECO:0000313" key="7">
    <source>
        <dbReference type="EMBL" id="HIU51720.1"/>
    </source>
</evidence>
<evidence type="ECO:0000256" key="4">
    <source>
        <dbReference type="ARBA" id="ARBA00023186"/>
    </source>
</evidence>
<keyword evidence="3 6" id="KW-1015">Disulfide bond</keyword>
<comment type="similarity">
    <text evidence="6">Belongs to the HSP33 family.</text>
</comment>
<dbReference type="GO" id="GO:0051082">
    <property type="term" value="F:unfolded protein binding"/>
    <property type="evidence" value="ECO:0007669"/>
    <property type="project" value="UniProtKB-UniRule"/>
</dbReference>
<dbReference type="SUPFAM" id="SSF118352">
    <property type="entry name" value="HSP33 redox switch-like"/>
    <property type="match status" value="1"/>
</dbReference>
<reference evidence="7" key="1">
    <citation type="submission" date="2020-10" db="EMBL/GenBank/DDBJ databases">
        <authorList>
            <person name="Gilroy R."/>
        </authorList>
    </citation>
    <scope>NUCLEOTIDE SEQUENCE</scope>
    <source>
        <strain evidence="7">CHK195-15760</strain>
    </source>
</reference>
<dbReference type="InterPro" id="IPR016153">
    <property type="entry name" value="Heat_shock_Hsp33_N"/>
</dbReference>
<dbReference type="InterPro" id="IPR000397">
    <property type="entry name" value="Heat_shock_Hsp33"/>
</dbReference>